<dbReference type="OrthoDB" id="8017424at2"/>
<keyword evidence="1" id="KW-1133">Transmembrane helix</keyword>
<dbReference type="RefSeq" id="WP_047768473.1">
    <property type="nucleotide sequence ID" value="NZ_AZGM01000129.1"/>
</dbReference>
<feature type="transmembrane region" description="Helical" evidence="1">
    <location>
        <begin position="12"/>
        <end position="31"/>
    </location>
</feature>
<dbReference type="Pfam" id="PF09819">
    <property type="entry name" value="ABC_cobalt"/>
    <property type="match status" value="1"/>
</dbReference>
<evidence type="ECO:0000313" key="2">
    <source>
        <dbReference type="EMBL" id="KRM25279.1"/>
    </source>
</evidence>
<feature type="transmembrane region" description="Helical" evidence="1">
    <location>
        <begin position="51"/>
        <end position="69"/>
    </location>
</feature>
<comment type="caution">
    <text evidence="2">The sequence shown here is derived from an EMBL/GenBank/DDBJ whole genome shotgun (WGS) entry which is preliminary data.</text>
</comment>
<name>A0A0R1X4X8_9LACO</name>
<dbReference type="EMBL" id="AZGM01000129">
    <property type="protein sequence ID" value="KRM25279.1"/>
    <property type="molecule type" value="Genomic_DNA"/>
</dbReference>
<organism evidence="2 3">
    <name type="scientific">Limosilactobacillus panis DSM 6035</name>
    <dbReference type="NCBI Taxonomy" id="1423782"/>
    <lineage>
        <taxon>Bacteria</taxon>
        <taxon>Bacillati</taxon>
        <taxon>Bacillota</taxon>
        <taxon>Bacilli</taxon>
        <taxon>Lactobacillales</taxon>
        <taxon>Lactobacillaceae</taxon>
        <taxon>Limosilactobacillus</taxon>
    </lineage>
</organism>
<dbReference type="PATRIC" id="fig|1423782.4.peg.913"/>
<reference evidence="2 3" key="1">
    <citation type="journal article" date="2015" name="Genome Announc.">
        <title>Expanding the biotechnology potential of lactobacilli through comparative genomics of 213 strains and associated genera.</title>
        <authorList>
            <person name="Sun Z."/>
            <person name="Harris H.M."/>
            <person name="McCann A."/>
            <person name="Guo C."/>
            <person name="Argimon S."/>
            <person name="Zhang W."/>
            <person name="Yang X."/>
            <person name="Jeffery I.B."/>
            <person name="Cooney J.C."/>
            <person name="Kagawa T.F."/>
            <person name="Liu W."/>
            <person name="Song Y."/>
            <person name="Salvetti E."/>
            <person name="Wrobel A."/>
            <person name="Rasinkangas P."/>
            <person name="Parkhill J."/>
            <person name="Rea M.C."/>
            <person name="O'Sullivan O."/>
            <person name="Ritari J."/>
            <person name="Douillard F.P."/>
            <person name="Paul Ross R."/>
            <person name="Yang R."/>
            <person name="Briner A.E."/>
            <person name="Felis G.E."/>
            <person name="de Vos W.M."/>
            <person name="Barrangou R."/>
            <person name="Klaenhammer T.R."/>
            <person name="Caufield P.W."/>
            <person name="Cui Y."/>
            <person name="Zhang H."/>
            <person name="O'Toole P.W."/>
        </authorList>
    </citation>
    <scope>NUCLEOTIDE SEQUENCE [LARGE SCALE GENOMIC DNA]</scope>
    <source>
        <strain evidence="2 3">DSM 6035</strain>
    </source>
</reference>
<keyword evidence="1" id="KW-0472">Membrane</keyword>
<gene>
    <name evidence="2" type="ORF">FD32_GL000883</name>
</gene>
<dbReference type="InterPro" id="IPR017195">
    <property type="entry name" value="ABC_thiamin-permease_prd"/>
</dbReference>
<evidence type="ECO:0000313" key="3">
    <source>
        <dbReference type="Proteomes" id="UP000051412"/>
    </source>
</evidence>
<keyword evidence="1" id="KW-0812">Transmembrane</keyword>
<proteinExistence type="predicted"/>
<accession>A0A0R1X4X8</accession>
<dbReference type="Proteomes" id="UP000051412">
    <property type="component" value="Unassembled WGS sequence"/>
</dbReference>
<evidence type="ECO:0000256" key="1">
    <source>
        <dbReference type="SAM" id="Phobius"/>
    </source>
</evidence>
<feature type="transmembrane region" description="Helical" evidence="1">
    <location>
        <begin position="152"/>
        <end position="175"/>
    </location>
</feature>
<keyword evidence="3" id="KW-1185">Reference proteome</keyword>
<sequence length="186" mass="20463">MRNKTFHLRDIILLALIAIIFGVIYYAAAFVYNGLTVLLTPVGYGPMANDITMGIWCMAGPLAGFILRLPGAAFLGEFLGAAVEMFLGDQWGAANLISGAVQGIATELGFTVTFYKLYNWLTVVLTSLFATLVTFGWDWFRNGYSHFAPHMLVIMLVVRFVSMLVFSGILVKLIVNMLVRAHVTKG</sequence>
<dbReference type="PIRSF" id="PIRSF037394">
    <property type="entry name" value="ABC_thiamine-permease_YkoE_prd"/>
    <property type="match status" value="1"/>
</dbReference>
<feature type="transmembrane region" description="Helical" evidence="1">
    <location>
        <begin position="117"/>
        <end position="140"/>
    </location>
</feature>
<protein>
    <submittedName>
        <fullName evidence="2">Uncharacterized protein</fullName>
    </submittedName>
</protein>
<dbReference type="STRING" id="1423782.FD32_GL000883"/>
<dbReference type="AlphaFoldDB" id="A0A0R1X4X8"/>